<reference evidence="1 2" key="1">
    <citation type="submission" date="2014-08" db="EMBL/GenBank/DDBJ databases">
        <title>Complete genome of a marine bacteria Jeotgalibacillus malaysiensis.</title>
        <authorList>
            <person name="Yaakop A.S."/>
            <person name="Chan K.-G."/>
            <person name="Goh K.M."/>
        </authorList>
    </citation>
    <scope>NUCLEOTIDE SEQUENCE [LARGE SCALE GENOMIC DNA]</scope>
    <source>
        <strain evidence="1 2">D5</strain>
        <plasmid evidence="2">Plasmid</plasmid>
    </source>
</reference>
<protein>
    <submittedName>
        <fullName evidence="1">Uncharacterized protein</fullName>
    </submittedName>
</protein>
<keyword evidence="2" id="KW-1185">Reference proteome</keyword>
<dbReference type="Proteomes" id="UP000031449">
    <property type="component" value="Plasmid unnamed"/>
</dbReference>
<organism evidence="1 2">
    <name type="scientific">Jeotgalibacillus malaysiensis</name>
    <dbReference type="NCBI Taxonomy" id="1508404"/>
    <lineage>
        <taxon>Bacteria</taxon>
        <taxon>Bacillati</taxon>
        <taxon>Bacillota</taxon>
        <taxon>Bacilli</taxon>
        <taxon>Bacillales</taxon>
        <taxon>Caryophanaceae</taxon>
        <taxon>Jeotgalibacillus</taxon>
    </lineage>
</organism>
<evidence type="ECO:0000313" key="2">
    <source>
        <dbReference type="Proteomes" id="UP000031449"/>
    </source>
</evidence>
<dbReference type="BioCyc" id="JESP1508404:G14D9-13367-MONOMER"/>
<sequence length="129" mass="14670">MAKVEFTTGQIVDVLEGAGYRQEVNPRELVKYKVDSYNGSSVYLRPVDDKFPQHKPIRFNRRTLMSEKDILRSASRIIADPVAYFAALDKAERLRELRLEVANGLAGIDNVEVLERLLETVTEFGGKKK</sequence>
<proteinExistence type="predicted"/>
<keyword evidence="1" id="KW-0614">Plasmid</keyword>
<gene>
    <name evidence="1" type="ORF">JMA_40830</name>
</gene>
<dbReference type="HOGENOM" id="CLU_1945884_0_0_9"/>
<dbReference type="EMBL" id="CP009417">
    <property type="protein sequence ID" value="AJD93401.1"/>
    <property type="molecule type" value="Genomic_DNA"/>
</dbReference>
<name>A0A0B5ATI1_9BACL</name>
<dbReference type="KEGG" id="jeo:JMA_40830"/>
<dbReference type="AlphaFoldDB" id="A0A0B5ATI1"/>
<geneLocation type="plasmid" evidence="2"/>
<evidence type="ECO:0000313" key="1">
    <source>
        <dbReference type="EMBL" id="AJD93401.1"/>
    </source>
</evidence>
<accession>A0A0B5ATI1</accession>